<feature type="region of interest" description="Disordered" evidence="1">
    <location>
        <begin position="241"/>
        <end position="261"/>
    </location>
</feature>
<keyword evidence="5" id="KW-1185">Reference proteome</keyword>
<feature type="domain" description="REase associating with pPIWI RE" evidence="2">
    <location>
        <begin position="281"/>
        <end position="390"/>
    </location>
</feature>
<accession>A0ABZ1FD70</accession>
<sequence>MESRMTLSSDDLQYHRRVLISAAVRAGYAHTCRYEEPAARREIARMTGVVMSVCGPGRGPNTPTTLIEALHHPLARIAPSLFSDSHMGSLTVLDAGELSDDVYAEGCEDIVELLSGGVDPARRWLPTWAWMHGEMVEREAFQLINEGASEQEYTAHRYFVVKQPAGGERQLAEVFSQAAGMRKSVRYVPIPADQVFRGKWWWPCPVCQWPMHVDGGEVRCRFPLHNAAYFVRADSAKGRPLLQRRDGGVPRQPAARPFHREGPNRSMCVETAVWRHIVISGVSEIYLFERLEALQPRGVEVELWPGKDRYDLLIRVPATSWELRIDVKDYASAVSLADRLRRKPPAARTIVIPDYRGEAQRDELAELLPNLTVLLVSEVVKAVKAELRKAGRR</sequence>
<reference evidence="4 5" key="1">
    <citation type="submission" date="2022-10" db="EMBL/GenBank/DDBJ databases">
        <title>The complete genomes of actinobacterial strains from the NBC collection.</title>
        <authorList>
            <person name="Joergensen T.S."/>
            <person name="Alvarez Arevalo M."/>
            <person name="Sterndorff E.B."/>
            <person name="Faurdal D."/>
            <person name="Vuksanovic O."/>
            <person name="Mourched A.-S."/>
            <person name="Charusanti P."/>
            <person name="Shaw S."/>
            <person name="Blin K."/>
            <person name="Weber T."/>
        </authorList>
    </citation>
    <scope>NUCLEOTIDE SEQUENCE [LARGE SCALE GENOMIC DNA]</scope>
    <source>
        <strain evidence="4 5">NBC 01774</strain>
    </source>
</reference>
<evidence type="ECO:0000259" key="3">
    <source>
        <dbReference type="Pfam" id="PF18156"/>
    </source>
</evidence>
<protein>
    <recommendedName>
        <fullName evidence="6">REase associating with pPIWI RE domain-containing protein</fullName>
    </recommendedName>
</protein>
<proteinExistence type="predicted"/>
<feature type="domain" description="pPIWI-RE three-gene island" evidence="3">
    <location>
        <begin position="18"/>
        <end position="166"/>
    </location>
</feature>
<dbReference type="Pfam" id="PF18154">
    <property type="entry name" value="pPIWI_RE_REase"/>
    <property type="match status" value="1"/>
</dbReference>
<gene>
    <name evidence="4" type="ORF">OG863_09715</name>
</gene>
<evidence type="ECO:0008006" key="6">
    <source>
        <dbReference type="Google" id="ProtNLM"/>
    </source>
</evidence>
<dbReference type="InterPro" id="IPR040828">
    <property type="entry name" value="pPIWI_RE_REase"/>
</dbReference>
<dbReference type="Proteomes" id="UP001344251">
    <property type="component" value="Chromosome"/>
</dbReference>
<evidence type="ECO:0000259" key="2">
    <source>
        <dbReference type="Pfam" id="PF18154"/>
    </source>
</evidence>
<dbReference type="InterPro" id="IPR041191">
    <property type="entry name" value="pPIWI_RE_Y"/>
</dbReference>
<evidence type="ECO:0000313" key="5">
    <source>
        <dbReference type="Proteomes" id="UP001344251"/>
    </source>
</evidence>
<dbReference type="EMBL" id="CP109106">
    <property type="protein sequence ID" value="WSB68210.1"/>
    <property type="molecule type" value="Genomic_DNA"/>
</dbReference>
<dbReference type="RefSeq" id="WP_326617653.1">
    <property type="nucleotide sequence ID" value="NZ_CP109106.1"/>
</dbReference>
<organism evidence="4 5">
    <name type="scientific">Streptomyces decoyicus</name>
    <dbReference type="NCBI Taxonomy" id="249567"/>
    <lineage>
        <taxon>Bacteria</taxon>
        <taxon>Bacillati</taxon>
        <taxon>Actinomycetota</taxon>
        <taxon>Actinomycetes</taxon>
        <taxon>Kitasatosporales</taxon>
        <taxon>Streptomycetaceae</taxon>
        <taxon>Streptomyces</taxon>
    </lineage>
</organism>
<dbReference type="Pfam" id="PF18156">
    <property type="entry name" value="pPIWI_RE_Y"/>
    <property type="match status" value="1"/>
</dbReference>
<name>A0ABZ1FD70_9ACTN</name>
<evidence type="ECO:0000313" key="4">
    <source>
        <dbReference type="EMBL" id="WSB68210.1"/>
    </source>
</evidence>
<evidence type="ECO:0000256" key="1">
    <source>
        <dbReference type="SAM" id="MobiDB-lite"/>
    </source>
</evidence>